<feature type="signal peptide" evidence="6">
    <location>
        <begin position="1"/>
        <end position="24"/>
    </location>
</feature>
<sequence length="458" mass="52037">MLRRPLTYLLGAALALTVTAPASATPEADYGYGRDKLAEKPYMGWSSWSMQSSKYPGLNPKGDYSWLNEANVIKQTDAVASKLKRYGYDYINMDAGWWADWAWNFGYDEYGRPTPNKERFPHGMKWMADYIHKKGLKAGIYIPVGLAKGVVDNGDFPVKDAPGCSTHDLIYPDKRTTNGWDSSYKLDFSNPCSQKYIDSIATMFADWGYDFLKIDGVGPGSWKSGPQYDNRDEIAAYRKAFDKTGRKVHIEISWSIDITYIEDWKKSSNGWRIDTDVECYCSTLVTWENSVNDRWKDLPPWLQHSGPGGWHDLDTLNVGNGEMDGLTVDERYSYMTFWAITASPLYVGDDVTKLDDLGVKLLTNREVLALNQQGRPAKPVDPNTDQPVWWARNKDGSYTVALFNLGSEAKTVRANWKDFGFDGRKHVRDVWADKYLGKHRDGFEATIPPHGTKLLKVW</sequence>
<dbReference type="EMBL" id="QHKI01000105">
    <property type="protein sequence ID" value="RSM62266.1"/>
    <property type="molecule type" value="Genomic_DNA"/>
</dbReference>
<comment type="caution">
    <text evidence="8">The sequence shown here is derived from an EMBL/GenBank/DDBJ whole genome shotgun (WGS) entry which is preliminary data.</text>
</comment>
<dbReference type="SUPFAM" id="SSF51445">
    <property type="entry name" value="(Trans)glycosidases"/>
    <property type="match status" value="1"/>
</dbReference>
<evidence type="ECO:0000256" key="5">
    <source>
        <dbReference type="RuleBase" id="RU361168"/>
    </source>
</evidence>
<dbReference type="GO" id="GO:0004557">
    <property type="term" value="F:alpha-galactosidase activity"/>
    <property type="evidence" value="ECO:0007669"/>
    <property type="project" value="UniProtKB-EC"/>
</dbReference>
<comment type="catalytic activity">
    <reaction evidence="5">
        <text>Hydrolysis of terminal, non-reducing alpha-D-galactose residues in alpha-D-galactosides, including galactose oligosaccharides, galactomannans and galactolipids.</text>
        <dbReference type="EC" id="3.2.1.22"/>
    </reaction>
</comment>
<dbReference type="InterPro" id="IPR002241">
    <property type="entry name" value="Glyco_hydro_27"/>
</dbReference>
<dbReference type="RefSeq" id="WP_051794084.1">
    <property type="nucleotide sequence ID" value="NZ_QHKI01000105.1"/>
</dbReference>
<gene>
    <name evidence="8" type="ORF">DMH04_52575</name>
</gene>
<dbReference type="InterPro" id="IPR041233">
    <property type="entry name" value="Melibiase_C"/>
</dbReference>
<evidence type="ECO:0000256" key="1">
    <source>
        <dbReference type="ARBA" id="ARBA00009743"/>
    </source>
</evidence>
<dbReference type="PANTHER" id="PTHR11452">
    <property type="entry name" value="ALPHA-GALACTOSIDASE/ALPHA-N-ACETYLGALACTOSAMINIDASE"/>
    <property type="match status" value="1"/>
</dbReference>
<feature type="domain" description="Alpha galactosidase C-terminal" evidence="7">
    <location>
        <begin position="385"/>
        <end position="457"/>
    </location>
</feature>
<accession>A0A428Y3W9</accession>
<dbReference type="InterPro" id="IPR013785">
    <property type="entry name" value="Aldolase_TIM"/>
</dbReference>
<evidence type="ECO:0000256" key="4">
    <source>
        <dbReference type="ARBA" id="ARBA00023295"/>
    </source>
</evidence>
<dbReference type="GO" id="GO:0005975">
    <property type="term" value="P:carbohydrate metabolic process"/>
    <property type="evidence" value="ECO:0007669"/>
    <property type="project" value="InterPro"/>
</dbReference>
<keyword evidence="4 5" id="KW-0326">Glycosidase</keyword>
<dbReference type="AlphaFoldDB" id="A0A428Y3W9"/>
<dbReference type="Gene3D" id="3.20.20.70">
    <property type="entry name" value="Aldolase class I"/>
    <property type="match status" value="1"/>
</dbReference>
<evidence type="ECO:0000256" key="2">
    <source>
        <dbReference type="ARBA" id="ARBA00022729"/>
    </source>
</evidence>
<dbReference type="Proteomes" id="UP000287547">
    <property type="component" value="Unassembled WGS sequence"/>
</dbReference>
<proteinExistence type="inferred from homology"/>
<dbReference type="EC" id="3.2.1.22" evidence="5"/>
<evidence type="ECO:0000259" key="7">
    <source>
        <dbReference type="Pfam" id="PF17801"/>
    </source>
</evidence>
<evidence type="ECO:0000313" key="8">
    <source>
        <dbReference type="EMBL" id="RSM62266.1"/>
    </source>
</evidence>
<comment type="similarity">
    <text evidence="1 5">Belongs to the glycosyl hydrolase 27 family.</text>
</comment>
<dbReference type="PANTHER" id="PTHR11452:SF42">
    <property type="entry name" value="ALPHA-GALACTOSIDASE"/>
    <property type="match status" value="1"/>
</dbReference>
<dbReference type="InterPro" id="IPR013780">
    <property type="entry name" value="Glyco_hydro_b"/>
</dbReference>
<dbReference type="CDD" id="cd14792">
    <property type="entry name" value="GH27"/>
    <property type="match status" value="1"/>
</dbReference>
<dbReference type="OrthoDB" id="9807519at2"/>
<dbReference type="Pfam" id="PF17801">
    <property type="entry name" value="Melibiase_C"/>
    <property type="match status" value="1"/>
</dbReference>
<evidence type="ECO:0000256" key="3">
    <source>
        <dbReference type="ARBA" id="ARBA00022801"/>
    </source>
</evidence>
<dbReference type="Gene3D" id="2.60.40.1180">
    <property type="entry name" value="Golgi alpha-mannosidase II"/>
    <property type="match status" value="1"/>
</dbReference>
<evidence type="ECO:0000313" key="9">
    <source>
        <dbReference type="Proteomes" id="UP000287547"/>
    </source>
</evidence>
<dbReference type="SUPFAM" id="SSF51011">
    <property type="entry name" value="Glycosyl hydrolase domain"/>
    <property type="match status" value="1"/>
</dbReference>
<keyword evidence="3 5" id="KW-0378">Hydrolase</keyword>
<organism evidence="8 9">
    <name type="scientific">Kibdelosporangium aridum</name>
    <dbReference type="NCBI Taxonomy" id="2030"/>
    <lineage>
        <taxon>Bacteria</taxon>
        <taxon>Bacillati</taxon>
        <taxon>Actinomycetota</taxon>
        <taxon>Actinomycetes</taxon>
        <taxon>Pseudonocardiales</taxon>
        <taxon>Pseudonocardiaceae</taxon>
        <taxon>Kibdelosporangium</taxon>
    </lineage>
</organism>
<keyword evidence="2 6" id="KW-0732">Signal</keyword>
<dbReference type="Pfam" id="PF16499">
    <property type="entry name" value="Melibiase_2"/>
    <property type="match status" value="2"/>
</dbReference>
<dbReference type="InterPro" id="IPR017853">
    <property type="entry name" value="GH"/>
</dbReference>
<evidence type="ECO:0000256" key="6">
    <source>
        <dbReference type="SAM" id="SignalP"/>
    </source>
</evidence>
<protein>
    <recommendedName>
        <fullName evidence="5">Alpha-galactosidase</fullName>
        <ecNumber evidence="5">3.2.1.22</ecNumber>
    </recommendedName>
    <alternativeName>
        <fullName evidence="5">Melibiase</fullName>
    </alternativeName>
</protein>
<dbReference type="PRINTS" id="PR00740">
    <property type="entry name" value="GLHYDRLASE27"/>
</dbReference>
<reference evidence="8 9" key="1">
    <citation type="submission" date="2018-05" db="EMBL/GenBank/DDBJ databases">
        <title>Evolution of GPA BGCs.</title>
        <authorList>
            <person name="Waglechner N."/>
            <person name="Wright G.D."/>
        </authorList>
    </citation>
    <scope>NUCLEOTIDE SEQUENCE [LARGE SCALE GENOMIC DNA]</scope>
    <source>
        <strain evidence="8 9">A82846</strain>
    </source>
</reference>
<keyword evidence="5" id="KW-1015">Disulfide bond</keyword>
<name>A0A428Y3W9_KIBAR</name>
<feature type="chain" id="PRO_5019133793" description="Alpha-galactosidase" evidence="6">
    <location>
        <begin position="25"/>
        <end position="458"/>
    </location>
</feature>